<organism evidence="7 8">
    <name type="scientific">Paraburkholderia lycopersici</name>
    <dbReference type="NCBI Taxonomy" id="416944"/>
    <lineage>
        <taxon>Bacteria</taxon>
        <taxon>Pseudomonadati</taxon>
        <taxon>Pseudomonadota</taxon>
        <taxon>Betaproteobacteria</taxon>
        <taxon>Burkholderiales</taxon>
        <taxon>Burkholderiaceae</taxon>
        <taxon>Paraburkholderia</taxon>
    </lineage>
</organism>
<comment type="subcellular location">
    <subcellularLocation>
        <location evidence="1">Membrane</location>
    </subcellularLocation>
</comment>
<feature type="domain" description="Glycosyl transferase family 28 C-terminal" evidence="5">
    <location>
        <begin position="341"/>
        <end position="412"/>
    </location>
</feature>
<evidence type="ECO:0000313" key="7">
    <source>
        <dbReference type="EMBL" id="SDC87660.1"/>
    </source>
</evidence>
<dbReference type="Proteomes" id="UP000198908">
    <property type="component" value="Unassembled WGS sequence"/>
</dbReference>
<evidence type="ECO:0000313" key="8">
    <source>
        <dbReference type="Proteomes" id="UP000198908"/>
    </source>
</evidence>
<evidence type="ECO:0000259" key="6">
    <source>
        <dbReference type="Pfam" id="PF06925"/>
    </source>
</evidence>
<dbReference type="GO" id="GO:0009247">
    <property type="term" value="P:glycolipid biosynthetic process"/>
    <property type="evidence" value="ECO:0007669"/>
    <property type="project" value="InterPro"/>
</dbReference>
<feature type="domain" description="Diacylglycerol glucosyltransferase N-terminal" evidence="6">
    <location>
        <begin position="91"/>
        <end position="259"/>
    </location>
</feature>
<dbReference type="SUPFAM" id="SSF53756">
    <property type="entry name" value="UDP-Glycosyltransferase/glycogen phosphorylase"/>
    <property type="match status" value="1"/>
</dbReference>
<evidence type="ECO:0000256" key="1">
    <source>
        <dbReference type="ARBA" id="ARBA00004370"/>
    </source>
</evidence>
<dbReference type="InterPro" id="IPR050519">
    <property type="entry name" value="Glycosyltransf_28_UgtP"/>
</dbReference>
<dbReference type="Pfam" id="PF04101">
    <property type="entry name" value="Glyco_tran_28_C"/>
    <property type="match status" value="1"/>
</dbReference>
<dbReference type="GO" id="GO:0016758">
    <property type="term" value="F:hexosyltransferase activity"/>
    <property type="evidence" value="ECO:0007669"/>
    <property type="project" value="InterPro"/>
</dbReference>
<dbReference type="PANTHER" id="PTHR43025">
    <property type="entry name" value="MONOGALACTOSYLDIACYLGLYCEROL SYNTHASE"/>
    <property type="match status" value="1"/>
</dbReference>
<proteinExistence type="inferred from homology"/>
<sequence length="468" mass="50901">MAAAKPPAPTKTGEQSYRFLEIPVPGMIGQCSFSMRTLLLARKLGGWIRARRSRSDGTMHRTTQGRLNRHDDMVRRETKILLLSVSAGAGHTRAAEALLAFAQTHPAGIEASHLDVMDYVPATFRKLYADLYIEVVTSQPALWGYLYRKTDEADPASLPQKVRRAVERLNCRALLAEIARHQPDAIICTHFLPAELLSREIRHGRVRTPVWVQVTDFDLHSMWIVPGMSGYFAASDEIAWRMGMRGVPASSVTVSGIPVMPAFGQPLDRVSCAADFGLDAKRLTFLMMSGGAGLAGLETLAARLLEMNAGFQLVVLAGRNEAMLAALRALAAQHPGRLFPQGFTHRVERLMACADLAITKPGGLTTSECLAMQLPMIVTSPIPGQEERNADYLLEQGVALKAVDVDALRYRIHMLLDEPARLAGMRRRIAPLGRPMAGRLVLDRVLDSLSGRPTGGAGAIDAGTGTSA</sequence>
<dbReference type="Gene3D" id="3.40.50.2000">
    <property type="entry name" value="Glycogen Phosphorylase B"/>
    <property type="match status" value="1"/>
</dbReference>
<dbReference type="InterPro" id="IPR009695">
    <property type="entry name" value="Diacylglyc_glucosyltr_N"/>
</dbReference>
<protein>
    <submittedName>
        <fullName evidence="7">Processive 1,2-diacylglycerol beta-glucosyltransferase</fullName>
    </submittedName>
</protein>
<dbReference type="Pfam" id="PF06925">
    <property type="entry name" value="MGDG_synth"/>
    <property type="match status" value="1"/>
</dbReference>
<evidence type="ECO:0000256" key="3">
    <source>
        <dbReference type="ARBA" id="ARBA00022676"/>
    </source>
</evidence>
<evidence type="ECO:0000256" key="4">
    <source>
        <dbReference type="ARBA" id="ARBA00022679"/>
    </source>
</evidence>
<keyword evidence="3" id="KW-0328">Glycosyltransferase</keyword>
<dbReference type="PANTHER" id="PTHR43025:SF3">
    <property type="entry name" value="MONOGALACTOSYLDIACYLGLYCEROL SYNTHASE 1, CHLOROPLASTIC"/>
    <property type="match status" value="1"/>
</dbReference>
<reference evidence="8" key="1">
    <citation type="submission" date="2016-09" db="EMBL/GenBank/DDBJ databases">
        <authorList>
            <person name="Varghese N."/>
            <person name="Submissions S."/>
        </authorList>
    </citation>
    <scope>NUCLEOTIDE SEQUENCE [LARGE SCALE GENOMIC DNA]</scope>
    <source>
        <strain evidence="8">TNe-862</strain>
    </source>
</reference>
<keyword evidence="8" id="KW-1185">Reference proteome</keyword>
<evidence type="ECO:0000259" key="5">
    <source>
        <dbReference type="Pfam" id="PF04101"/>
    </source>
</evidence>
<dbReference type="EMBL" id="FMYQ01000011">
    <property type="protein sequence ID" value="SDC87660.1"/>
    <property type="molecule type" value="Genomic_DNA"/>
</dbReference>
<keyword evidence="4 7" id="KW-0808">Transferase</keyword>
<comment type="similarity">
    <text evidence="2">Belongs to the glycosyltransferase 28 family.</text>
</comment>
<gene>
    <name evidence="7" type="ORF">SAMN05421548_11197</name>
</gene>
<name>A0A1G6Q5C3_9BURK</name>
<accession>A0A1G6Q5C3</accession>
<evidence type="ECO:0000256" key="2">
    <source>
        <dbReference type="ARBA" id="ARBA00006962"/>
    </source>
</evidence>
<dbReference type="STRING" id="416944.SAMN05421548_11197"/>
<dbReference type="InterPro" id="IPR007235">
    <property type="entry name" value="Glyco_trans_28_C"/>
</dbReference>
<dbReference type="GO" id="GO:0016020">
    <property type="term" value="C:membrane"/>
    <property type="evidence" value="ECO:0007669"/>
    <property type="project" value="UniProtKB-SubCell"/>
</dbReference>
<dbReference type="AlphaFoldDB" id="A0A1G6Q5C3"/>